<accession>A0AA41Z1Q1</accession>
<dbReference type="RefSeq" id="WP_282587611.1">
    <property type="nucleotide sequence ID" value="NZ_JAMOIM010000023.1"/>
</dbReference>
<evidence type="ECO:0000313" key="2">
    <source>
        <dbReference type="Proteomes" id="UP001165667"/>
    </source>
</evidence>
<sequence length="159" mass="18137">MTQINRDWEGTFRTEFLEKHLVSFKECALSYATMDLGRLLAEMALLIRPDVRAVPFGSSGWRYYALMDALVRRTGDSQEMSDRERARLVNVCIDFVEYVRRQTPPKRQDDFNRALSATLDSVDLFGRYPLVAQLVADGTRDFGGTFEENQIGAILTTGK</sequence>
<dbReference type="EMBL" id="JAMOIM010000023">
    <property type="protein sequence ID" value="MCW6511233.1"/>
    <property type="molecule type" value="Genomic_DNA"/>
</dbReference>
<comment type="caution">
    <text evidence="1">The sequence shown here is derived from an EMBL/GenBank/DDBJ whole genome shotgun (WGS) entry which is preliminary data.</text>
</comment>
<dbReference type="AlphaFoldDB" id="A0AA41Z1Q1"/>
<name>A0AA41Z1Q1_9HYPH</name>
<proteinExistence type="predicted"/>
<gene>
    <name evidence="1" type="ORF">M8523_24855</name>
</gene>
<protein>
    <submittedName>
        <fullName evidence="1">Uncharacterized protein</fullName>
    </submittedName>
</protein>
<organism evidence="1 2">
    <name type="scientific">Lichenifustis flavocetrariae</name>
    <dbReference type="NCBI Taxonomy" id="2949735"/>
    <lineage>
        <taxon>Bacteria</taxon>
        <taxon>Pseudomonadati</taxon>
        <taxon>Pseudomonadota</taxon>
        <taxon>Alphaproteobacteria</taxon>
        <taxon>Hyphomicrobiales</taxon>
        <taxon>Lichenihabitantaceae</taxon>
        <taxon>Lichenifustis</taxon>
    </lineage>
</organism>
<dbReference type="Proteomes" id="UP001165667">
    <property type="component" value="Unassembled WGS sequence"/>
</dbReference>
<reference evidence="1" key="1">
    <citation type="submission" date="2022-05" db="EMBL/GenBank/DDBJ databases">
        <authorList>
            <person name="Pankratov T."/>
        </authorList>
    </citation>
    <scope>NUCLEOTIDE SEQUENCE</scope>
    <source>
        <strain evidence="1">BP6-180914</strain>
    </source>
</reference>
<keyword evidence="2" id="KW-1185">Reference proteome</keyword>
<evidence type="ECO:0000313" key="1">
    <source>
        <dbReference type="EMBL" id="MCW6511233.1"/>
    </source>
</evidence>